<accession>A0A5D3KFM6</accession>
<dbReference type="AlphaFoldDB" id="A0A5D3KFM6"/>
<protein>
    <submittedName>
        <fullName evidence="1">Uncharacterized protein</fullName>
    </submittedName>
</protein>
<evidence type="ECO:0000313" key="1">
    <source>
        <dbReference type="EMBL" id="TYL95521.1"/>
    </source>
</evidence>
<reference evidence="1 2" key="1">
    <citation type="submission" date="2019-08" db="EMBL/GenBank/DDBJ databases">
        <title>Bradyrhizobium hipponensis sp. nov., a rhizobium isolated from a Lupinus angustifolius root nodule in Tunisia.</title>
        <authorList>
            <person name="Off K."/>
            <person name="Rejili M."/>
            <person name="Mars M."/>
            <person name="Brachmann A."/>
            <person name="Marin M."/>
        </authorList>
    </citation>
    <scope>NUCLEOTIDE SEQUENCE [LARGE SCALE GENOMIC DNA]</scope>
    <source>
        <strain evidence="1 2">CTAW71</strain>
    </source>
</reference>
<dbReference type="OrthoDB" id="5794490at2"/>
<dbReference type="Proteomes" id="UP000324758">
    <property type="component" value="Unassembled WGS sequence"/>
</dbReference>
<dbReference type="Pfam" id="PF02635">
    <property type="entry name" value="DsrE"/>
    <property type="match status" value="1"/>
</dbReference>
<organism evidence="1 2">
    <name type="scientific">Bradyrhizobium rifense</name>
    <dbReference type="NCBI Taxonomy" id="515499"/>
    <lineage>
        <taxon>Bacteria</taxon>
        <taxon>Pseudomonadati</taxon>
        <taxon>Pseudomonadota</taxon>
        <taxon>Alphaproteobacteria</taxon>
        <taxon>Hyphomicrobiales</taxon>
        <taxon>Nitrobacteraceae</taxon>
        <taxon>Bradyrhizobium</taxon>
    </lineage>
</organism>
<keyword evidence="2" id="KW-1185">Reference proteome</keyword>
<dbReference type="InterPro" id="IPR003787">
    <property type="entry name" value="Sulphur_relay_DsrE/F-like"/>
</dbReference>
<dbReference type="PANTHER" id="PTHR37691:SF1">
    <property type="entry name" value="BLR3518 PROTEIN"/>
    <property type="match status" value="1"/>
</dbReference>
<name>A0A5D3KFM6_9BRAD</name>
<dbReference type="PANTHER" id="PTHR37691">
    <property type="entry name" value="BLR3518 PROTEIN"/>
    <property type="match status" value="1"/>
</dbReference>
<comment type="caution">
    <text evidence="1">The sequence shown here is derived from an EMBL/GenBank/DDBJ whole genome shotgun (WGS) entry which is preliminary data.</text>
</comment>
<dbReference type="EMBL" id="VSSS01000024">
    <property type="protein sequence ID" value="TYL95521.1"/>
    <property type="molecule type" value="Genomic_DNA"/>
</dbReference>
<dbReference type="InterPro" id="IPR027396">
    <property type="entry name" value="DsrEFH-like"/>
</dbReference>
<dbReference type="SUPFAM" id="SSF75169">
    <property type="entry name" value="DsrEFH-like"/>
    <property type="match status" value="1"/>
</dbReference>
<dbReference type="Gene3D" id="3.40.1260.10">
    <property type="entry name" value="DsrEFH-like"/>
    <property type="match status" value="1"/>
</dbReference>
<evidence type="ECO:0000313" key="2">
    <source>
        <dbReference type="Proteomes" id="UP000324758"/>
    </source>
</evidence>
<gene>
    <name evidence="1" type="ORF">FXB40_14195</name>
</gene>
<sequence>MRRARDRPQGTRRTPPQVICHRQSRAQLLFAHDLSGKPLHTFPDHALKEIAMNRRNILWSTVSALGAAFAASRANAATETTKLDKLKVVYHLSDADKVNFVLGNIQNHIDGVGGPDHVTIALVIHGPALKAFHSAQANPDITKRIGDFSKDGVELAACSNTMKAQNITLTDLLPGFVSAEKGGVVRLAELQSQGYLYLRP</sequence>
<proteinExistence type="predicted"/>